<gene>
    <name evidence="2" type="primary">LOC111125959</name>
</gene>
<dbReference type="AlphaFoldDB" id="A0A8B8DGA1"/>
<reference evidence="2" key="2">
    <citation type="submission" date="2025-08" db="UniProtKB">
        <authorList>
            <consortium name="RefSeq"/>
        </authorList>
    </citation>
    <scope>IDENTIFICATION</scope>
    <source>
        <tissue evidence="2">Whole sample</tissue>
    </source>
</reference>
<proteinExistence type="predicted"/>
<sequence>MSFLKNTINFILAACTCLYFTTLSLTKSWGKTPSEVRSNIPIDEKPSSKYRGKRYLHFSGSVNVVEDAKIYTLLCKPDTKIKLPDGSPFIEKMIRDSRFFFMRWAPKKNFYKSEKFNTLVRIRYTDSKTLGECNVPIESTATLQGMPNYLKAAMDFENVDANVPRDKFKGYLKMFFITHRCDPPPPGTFLCENAVTGKEINPEKYGLLSDFYSFSEEKASPKCEHYKKDETLLKMNNLLIEYQSIMERSRNIEEMGIMNFIYMNIEGIGKRKIQIHCKITPESHHIVKQVKALFIFYQPMGVLRHTRVLLAGMLDQLLWIDPYRVRMFPQFRNLLKDKDARAVVGKGASAEFLMNITLDECDILTGAFQCAMAADLKLYGNIIYRAMYDLKKTLAAKPGLKCNRKGNNATADASISLTMEPKSAGHRLLSSLSWIWTVQIFIVSLLSSF</sequence>
<evidence type="ECO:0000313" key="1">
    <source>
        <dbReference type="Proteomes" id="UP000694844"/>
    </source>
</evidence>
<name>A0A8B8DGA1_CRAVI</name>
<evidence type="ECO:0000313" key="2">
    <source>
        <dbReference type="RefSeq" id="XP_022325976.1"/>
    </source>
</evidence>
<dbReference type="OrthoDB" id="6155219at2759"/>
<keyword evidence="1" id="KW-1185">Reference proteome</keyword>
<dbReference type="RefSeq" id="XP_022325976.1">
    <property type="nucleotide sequence ID" value="XM_022470268.1"/>
</dbReference>
<dbReference type="KEGG" id="cvn:111125959"/>
<accession>A0A8B8DGA1</accession>
<dbReference type="Proteomes" id="UP000694844">
    <property type="component" value="Chromosome 1"/>
</dbReference>
<reference evidence="1" key="1">
    <citation type="submission" date="2024-06" db="UniProtKB">
        <authorList>
            <consortium name="RefSeq"/>
        </authorList>
    </citation>
    <scope>NUCLEOTIDE SEQUENCE [LARGE SCALE GENOMIC DNA]</scope>
</reference>
<organism evidence="1 2">
    <name type="scientific">Crassostrea virginica</name>
    <name type="common">Eastern oyster</name>
    <dbReference type="NCBI Taxonomy" id="6565"/>
    <lineage>
        <taxon>Eukaryota</taxon>
        <taxon>Metazoa</taxon>
        <taxon>Spiralia</taxon>
        <taxon>Lophotrochozoa</taxon>
        <taxon>Mollusca</taxon>
        <taxon>Bivalvia</taxon>
        <taxon>Autobranchia</taxon>
        <taxon>Pteriomorphia</taxon>
        <taxon>Ostreida</taxon>
        <taxon>Ostreoidea</taxon>
        <taxon>Ostreidae</taxon>
        <taxon>Crassostrea</taxon>
    </lineage>
</organism>
<dbReference type="GeneID" id="111125959"/>
<protein>
    <submittedName>
        <fullName evidence="2">Uncharacterized protein LOC111125959</fullName>
    </submittedName>
</protein>